<proteinExistence type="predicted"/>
<gene>
    <name evidence="1" type="ORF">ICL16_04095</name>
</gene>
<protein>
    <submittedName>
        <fullName evidence="1">DUF1822 family protein</fullName>
    </submittedName>
</protein>
<evidence type="ECO:0000313" key="2">
    <source>
        <dbReference type="Proteomes" id="UP000629098"/>
    </source>
</evidence>
<name>A0A8J6XDF3_9CYAN</name>
<organism evidence="1 2">
    <name type="scientific">Iningainema tapete BLCC-T55</name>
    <dbReference type="NCBI Taxonomy" id="2748662"/>
    <lineage>
        <taxon>Bacteria</taxon>
        <taxon>Bacillati</taxon>
        <taxon>Cyanobacteriota</taxon>
        <taxon>Cyanophyceae</taxon>
        <taxon>Nostocales</taxon>
        <taxon>Scytonemataceae</taxon>
        <taxon>Iningainema tapete</taxon>
    </lineage>
</organism>
<dbReference type="InterPro" id="IPR014951">
    <property type="entry name" value="DUF1822"/>
</dbReference>
<dbReference type="RefSeq" id="WP_190825620.1">
    <property type="nucleotide sequence ID" value="NZ_CAWPPI010000017.1"/>
</dbReference>
<accession>A0A8J6XDF3</accession>
<keyword evidence="2" id="KW-1185">Reference proteome</keyword>
<dbReference type="EMBL" id="JACXAE010000017">
    <property type="protein sequence ID" value="MBD2771323.1"/>
    <property type="molecule type" value="Genomic_DNA"/>
</dbReference>
<dbReference type="AlphaFoldDB" id="A0A8J6XDF3"/>
<evidence type="ECO:0000313" key="1">
    <source>
        <dbReference type="EMBL" id="MBD2771323.1"/>
    </source>
</evidence>
<dbReference type="Proteomes" id="UP000629098">
    <property type="component" value="Unassembled WGS sequence"/>
</dbReference>
<dbReference type="Pfam" id="PF08852">
    <property type="entry name" value="DUF1822"/>
    <property type="match status" value="1"/>
</dbReference>
<sequence>MTFLFAQPKEWWLEVSSPQQAKFWEQSQQHVTPNSRWNAYINRVCLYTVLDLIQDNAPEARIWLDVDNMSAVWDVVNGSAITIGTTKLVIIPTEAIDDGELEVPQEWVDIPNWVGDYYIVVQFRPEGNFLRIWGYTTHQELKNNSEYDPDDRTYCLDALLLTHDMDTLWVRHECYPEAPTRAHVSPLPELSVTQAENLIGRLGDAALVFPRLSVPFATWGALQENDIWRQNLYATRRGIQVSNISQLTRLSEWLRGGFDNIWQTIEDTFAHQQVATAWRSQNTQNLTSQNQNSIFIINRVKILDFSSLSGNEQVALLIGILPINDIEVTIGFEIRPLDNVDYLPDDVQVRLLDENGVEVGIANAAVTQTIQFQFSGQPGERFSIEVACSGKVITEHFVI</sequence>
<reference evidence="1" key="1">
    <citation type="submission" date="2020-09" db="EMBL/GenBank/DDBJ databases">
        <title>Iningainema tapete sp. nov. (Scytonemataceae, Cyanobacteria) from greenhouses in central Florida (USA) produces two types of nodularin with biosynthetic potential for microcystin-LR and anabaenopeptins.</title>
        <authorList>
            <person name="Berthold D.E."/>
            <person name="Lefler F.W."/>
            <person name="Huang I.-S."/>
            <person name="Abdulla H."/>
            <person name="Zimba P.V."/>
            <person name="Laughinghouse H.D. IV."/>
        </authorList>
    </citation>
    <scope>NUCLEOTIDE SEQUENCE</scope>
    <source>
        <strain evidence="1">BLCCT55</strain>
    </source>
</reference>
<comment type="caution">
    <text evidence="1">The sequence shown here is derived from an EMBL/GenBank/DDBJ whole genome shotgun (WGS) entry which is preliminary data.</text>
</comment>